<dbReference type="AlphaFoldDB" id="A0A3P7J6Z4"/>
<sequence>MLLYDTEPTDYWFGVGTHRSAPEFTSPKLTTADFGTHSMKKGRHVTEKVTNGVGATAAADGACAPDTIGGRQACDLIVFDH</sequence>
<proteinExistence type="predicted"/>
<accession>A0A3P7J6Z4</accession>
<dbReference type="OrthoDB" id="10435984at2759"/>
<dbReference type="EMBL" id="UYYB01103659">
    <property type="protein sequence ID" value="VDM79016.1"/>
    <property type="molecule type" value="Genomic_DNA"/>
</dbReference>
<evidence type="ECO:0000313" key="1">
    <source>
        <dbReference type="EMBL" id="VDM79016.1"/>
    </source>
</evidence>
<gene>
    <name evidence="1" type="ORF">SVUK_LOCUS14014</name>
</gene>
<keyword evidence="2" id="KW-1185">Reference proteome</keyword>
<protein>
    <submittedName>
        <fullName evidence="1">Uncharacterized protein</fullName>
    </submittedName>
</protein>
<name>A0A3P7J6Z4_STRVU</name>
<organism evidence="1 2">
    <name type="scientific">Strongylus vulgaris</name>
    <name type="common">Blood worm</name>
    <dbReference type="NCBI Taxonomy" id="40348"/>
    <lineage>
        <taxon>Eukaryota</taxon>
        <taxon>Metazoa</taxon>
        <taxon>Ecdysozoa</taxon>
        <taxon>Nematoda</taxon>
        <taxon>Chromadorea</taxon>
        <taxon>Rhabditida</taxon>
        <taxon>Rhabditina</taxon>
        <taxon>Rhabditomorpha</taxon>
        <taxon>Strongyloidea</taxon>
        <taxon>Strongylidae</taxon>
        <taxon>Strongylus</taxon>
    </lineage>
</organism>
<dbReference type="Proteomes" id="UP000270094">
    <property type="component" value="Unassembled WGS sequence"/>
</dbReference>
<reference evidence="1 2" key="1">
    <citation type="submission" date="2018-11" db="EMBL/GenBank/DDBJ databases">
        <authorList>
            <consortium name="Pathogen Informatics"/>
        </authorList>
    </citation>
    <scope>NUCLEOTIDE SEQUENCE [LARGE SCALE GENOMIC DNA]</scope>
</reference>
<evidence type="ECO:0000313" key="2">
    <source>
        <dbReference type="Proteomes" id="UP000270094"/>
    </source>
</evidence>